<feature type="transmembrane region" description="Helical" evidence="1">
    <location>
        <begin position="169"/>
        <end position="189"/>
    </location>
</feature>
<accession>A0A499VRK3</accession>
<organism evidence="2">
    <name type="scientific">Streptomyces avermitilis</name>
    <dbReference type="NCBI Taxonomy" id="33903"/>
    <lineage>
        <taxon>Bacteria</taxon>
        <taxon>Bacillati</taxon>
        <taxon>Actinomycetota</taxon>
        <taxon>Actinomycetes</taxon>
        <taxon>Kitasatosporales</taxon>
        <taxon>Streptomycetaceae</taxon>
        <taxon>Streptomyces</taxon>
    </lineage>
</organism>
<dbReference type="OMA" id="GYWRYVP"/>
<dbReference type="EMBL" id="AP019621">
    <property type="protein sequence ID" value="BBJ50666.1"/>
    <property type="molecule type" value="Genomic_DNA"/>
</dbReference>
<sequence>MGLYIETRIRRDLDDLWTHTQDPARHQRWDLRFTEIDYLARGEGEPQRFRYATRVLPFLTIAGTGVSAGEKERPDGTRTSALRFASPHPLSLLAEGSGYWRYVPDGDGIRFLTGYDYRPRWGLVGVATDRLLFRPLMGWATAWSFDRLRLWLERGITPERALRRWAAELALRVLVIAAGCTGFGFGRLLLLTGPFAPMLCYAMPLLASVAVALALFLPPAPGTPAARRCLRTPPTRTRAPRLLATLERQS</sequence>
<dbReference type="AlphaFoldDB" id="A0A499VRK3"/>
<gene>
    <name evidence="2" type="ORF">SAVMC3_32950</name>
</gene>
<reference evidence="2" key="1">
    <citation type="submission" date="2019-04" db="EMBL/GenBank/DDBJ databases">
        <title>Draft genome sequences of Streptomyces avermitilis MC3.</title>
        <authorList>
            <person name="Komaki H."/>
            <person name="Tamura T."/>
            <person name="Hosoyama A."/>
        </authorList>
    </citation>
    <scope>NUCLEOTIDE SEQUENCE</scope>
    <source>
        <strain evidence="2">MC3</strain>
    </source>
</reference>
<evidence type="ECO:0000313" key="2">
    <source>
        <dbReference type="EMBL" id="BBJ50666.1"/>
    </source>
</evidence>
<name>A0A499VRK3_STRAX</name>
<keyword evidence="1" id="KW-0472">Membrane</keyword>
<evidence type="ECO:0008006" key="3">
    <source>
        <dbReference type="Google" id="ProtNLM"/>
    </source>
</evidence>
<dbReference type="SUPFAM" id="SSF55961">
    <property type="entry name" value="Bet v1-like"/>
    <property type="match status" value="1"/>
</dbReference>
<protein>
    <recommendedName>
        <fullName evidence="3">Membrane protein YndG</fullName>
    </recommendedName>
</protein>
<keyword evidence="1" id="KW-0812">Transmembrane</keyword>
<feature type="transmembrane region" description="Helical" evidence="1">
    <location>
        <begin position="195"/>
        <end position="217"/>
    </location>
</feature>
<dbReference type="RefSeq" id="WP_010984279.1">
    <property type="nucleotide sequence ID" value="NZ_BAABTN010000058.1"/>
</dbReference>
<evidence type="ECO:0000256" key="1">
    <source>
        <dbReference type="SAM" id="Phobius"/>
    </source>
</evidence>
<proteinExistence type="predicted"/>
<dbReference type="GeneID" id="41539933"/>
<keyword evidence="1" id="KW-1133">Transmembrane helix</keyword>